<dbReference type="FunFam" id="1.10.10.60:FF:000132">
    <property type="entry name" value="AraC family transcriptional regulator"/>
    <property type="match status" value="1"/>
</dbReference>
<proteinExistence type="predicted"/>
<dbReference type="PRINTS" id="PR00032">
    <property type="entry name" value="HTHARAC"/>
</dbReference>
<evidence type="ECO:0000259" key="6">
    <source>
        <dbReference type="PROSITE" id="PS01124"/>
    </source>
</evidence>
<name>A0A975ITC8_9CAUL</name>
<dbReference type="KEGG" id="caul:KCG34_14660"/>
<dbReference type="EMBL" id="CP073078">
    <property type="protein sequence ID" value="QUD86339.1"/>
    <property type="molecule type" value="Genomic_DNA"/>
</dbReference>
<dbReference type="Gene3D" id="1.10.10.60">
    <property type="entry name" value="Homeodomain-like"/>
    <property type="match status" value="1"/>
</dbReference>
<evidence type="ECO:0000256" key="4">
    <source>
        <dbReference type="ARBA" id="ARBA00023159"/>
    </source>
</evidence>
<protein>
    <submittedName>
        <fullName evidence="7">Helix-turn-helix transcriptional regulator</fullName>
    </submittedName>
</protein>
<dbReference type="CDD" id="cd06124">
    <property type="entry name" value="cupin_NimR-like_N"/>
    <property type="match status" value="1"/>
</dbReference>
<accession>A0A975ITC8</accession>
<dbReference type="GO" id="GO:0003700">
    <property type="term" value="F:DNA-binding transcription factor activity"/>
    <property type="evidence" value="ECO:0007669"/>
    <property type="project" value="InterPro"/>
</dbReference>
<keyword evidence="4" id="KW-0010">Activator</keyword>
<keyword evidence="5" id="KW-0804">Transcription</keyword>
<dbReference type="InterPro" id="IPR018062">
    <property type="entry name" value="HTH_AraC-typ_CS"/>
</dbReference>
<dbReference type="RefSeq" id="WP_211936391.1">
    <property type="nucleotide sequence ID" value="NZ_CP073078.1"/>
</dbReference>
<dbReference type="Pfam" id="PF02311">
    <property type="entry name" value="AraC_binding"/>
    <property type="match status" value="1"/>
</dbReference>
<evidence type="ECO:0000256" key="2">
    <source>
        <dbReference type="ARBA" id="ARBA00023015"/>
    </source>
</evidence>
<dbReference type="InterPro" id="IPR011051">
    <property type="entry name" value="RmlC_Cupin_sf"/>
</dbReference>
<keyword evidence="8" id="KW-1185">Reference proteome</keyword>
<dbReference type="PROSITE" id="PS00041">
    <property type="entry name" value="HTH_ARAC_FAMILY_1"/>
    <property type="match status" value="1"/>
</dbReference>
<dbReference type="InterPro" id="IPR009057">
    <property type="entry name" value="Homeodomain-like_sf"/>
</dbReference>
<dbReference type="SUPFAM" id="SSF51182">
    <property type="entry name" value="RmlC-like cupins"/>
    <property type="match status" value="1"/>
</dbReference>
<dbReference type="Gene3D" id="2.60.120.10">
    <property type="entry name" value="Jelly Rolls"/>
    <property type="match status" value="1"/>
</dbReference>
<dbReference type="SUPFAM" id="SSF46689">
    <property type="entry name" value="Homeodomain-like"/>
    <property type="match status" value="2"/>
</dbReference>
<dbReference type="Pfam" id="PF12833">
    <property type="entry name" value="HTH_18"/>
    <property type="match status" value="1"/>
</dbReference>
<dbReference type="InterPro" id="IPR003313">
    <property type="entry name" value="AraC-bd"/>
</dbReference>
<evidence type="ECO:0000256" key="1">
    <source>
        <dbReference type="ARBA" id="ARBA00022491"/>
    </source>
</evidence>
<gene>
    <name evidence="7" type="ORF">KCG34_14660</name>
</gene>
<dbReference type="InterPro" id="IPR018060">
    <property type="entry name" value="HTH_AraC"/>
</dbReference>
<dbReference type="InterPro" id="IPR020449">
    <property type="entry name" value="Tscrpt_reg_AraC-type_HTH"/>
</dbReference>
<keyword evidence="1" id="KW-0678">Repressor</keyword>
<sequence>MSGDGFDVRSLSLTFRDGARLDRHAHPWGQLVFGATGAIRVITDEAAWLAPPTRAVWVPPGAGHELIMVGETALRTLYIAPERAAALPPDLRVVGVAPLLREVILHILKIGMLDPGQPPHDRLAGLLIDLMREAPPLDLALPLPRDPRARTVAERLQAAPDDRSDLAGLAHTAGASLRTLQRLFRAETGLTLEAFRQKARLIAAAAALGAGTPVTSAALDCGYESPSAFIAAFKKQFGVTPGRFGAG</sequence>
<keyword evidence="3" id="KW-0238">DNA-binding</keyword>
<evidence type="ECO:0000256" key="3">
    <source>
        <dbReference type="ARBA" id="ARBA00023125"/>
    </source>
</evidence>
<dbReference type="PROSITE" id="PS01124">
    <property type="entry name" value="HTH_ARAC_FAMILY_2"/>
    <property type="match status" value="1"/>
</dbReference>
<dbReference type="Proteomes" id="UP000676409">
    <property type="component" value="Chromosome"/>
</dbReference>
<evidence type="ECO:0000313" key="7">
    <source>
        <dbReference type="EMBL" id="QUD86339.1"/>
    </source>
</evidence>
<dbReference type="PANTHER" id="PTHR11019:SF159">
    <property type="entry name" value="TRANSCRIPTIONAL REGULATOR-RELATED"/>
    <property type="match status" value="1"/>
</dbReference>
<evidence type="ECO:0000256" key="5">
    <source>
        <dbReference type="ARBA" id="ARBA00023163"/>
    </source>
</evidence>
<dbReference type="SMART" id="SM00342">
    <property type="entry name" value="HTH_ARAC"/>
    <property type="match status" value="1"/>
</dbReference>
<evidence type="ECO:0000313" key="8">
    <source>
        <dbReference type="Proteomes" id="UP000676409"/>
    </source>
</evidence>
<dbReference type="InterPro" id="IPR014710">
    <property type="entry name" value="RmlC-like_jellyroll"/>
</dbReference>
<dbReference type="AlphaFoldDB" id="A0A975ITC8"/>
<reference evidence="7" key="1">
    <citation type="submission" date="2021-04" db="EMBL/GenBank/DDBJ databases">
        <title>The complete genome sequence of Caulobacter sp. S6.</title>
        <authorList>
            <person name="Tang Y."/>
            <person name="Ouyang W."/>
            <person name="Liu Q."/>
            <person name="Huang B."/>
            <person name="Guo Z."/>
            <person name="Lei P."/>
        </authorList>
    </citation>
    <scope>NUCLEOTIDE SEQUENCE</scope>
    <source>
        <strain evidence="7">S6</strain>
    </source>
</reference>
<dbReference type="GO" id="GO:0043565">
    <property type="term" value="F:sequence-specific DNA binding"/>
    <property type="evidence" value="ECO:0007669"/>
    <property type="project" value="InterPro"/>
</dbReference>
<feature type="domain" description="HTH araC/xylS-type" evidence="6">
    <location>
        <begin position="150"/>
        <end position="247"/>
    </location>
</feature>
<keyword evidence="2" id="KW-0805">Transcription regulation</keyword>
<organism evidence="7 8">
    <name type="scientific">Phenylobacterium montanum</name>
    <dbReference type="NCBI Taxonomy" id="2823693"/>
    <lineage>
        <taxon>Bacteria</taxon>
        <taxon>Pseudomonadati</taxon>
        <taxon>Pseudomonadota</taxon>
        <taxon>Alphaproteobacteria</taxon>
        <taxon>Caulobacterales</taxon>
        <taxon>Caulobacteraceae</taxon>
        <taxon>Phenylobacterium</taxon>
    </lineage>
</organism>
<dbReference type="PANTHER" id="PTHR11019">
    <property type="entry name" value="HTH-TYPE TRANSCRIPTIONAL REGULATOR NIMR"/>
    <property type="match status" value="1"/>
</dbReference>